<gene>
    <name evidence="3" type="ORF">DCC35_06060</name>
</gene>
<organism evidence="3 4">
    <name type="scientific">Mangrovivirga cuniculi</name>
    <dbReference type="NCBI Taxonomy" id="2715131"/>
    <lineage>
        <taxon>Bacteria</taxon>
        <taxon>Pseudomonadati</taxon>
        <taxon>Bacteroidota</taxon>
        <taxon>Cytophagia</taxon>
        <taxon>Cytophagales</taxon>
        <taxon>Mangrovivirgaceae</taxon>
        <taxon>Mangrovivirga</taxon>
    </lineage>
</organism>
<dbReference type="Proteomes" id="UP000298616">
    <property type="component" value="Chromosome"/>
</dbReference>
<dbReference type="InterPro" id="IPR001769">
    <property type="entry name" value="Gingipain"/>
</dbReference>
<evidence type="ECO:0000256" key="1">
    <source>
        <dbReference type="ARBA" id="ARBA00022729"/>
    </source>
</evidence>
<evidence type="ECO:0000259" key="2">
    <source>
        <dbReference type="Pfam" id="PF01364"/>
    </source>
</evidence>
<dbReference type="Gene3D" id="3.40.50.10390">
    <property type="entry name" value="Gingipain r, domain 1"/>
    <property type="match status" value="1"/>
</dbReference>
<dbReference type="Gene3D" id="3.40.50.1460">
    <property type="match status" value="1"/>
</dbReference>
<dbReference type="InterPro" id="IPR029031">
    <property type="entry name" value="Gingipain_N_sf"/>
</dbReference>
<feature type="domain" description="Gingipain" evidence="2">
    <location>
        <begin position="385"/>
        <end position="672"/>
    </location>
</feature>
<dbReference type="OrthoDB" id="9809780at2"/>
<dbReference type="AlphaFoldDB" id="A0A4D7K4J5"/>
<dbReference type="SUPFAM" id="SSF52129">
    <property type="entry name" value="Caspase-like"/>
    <property type="match status" value="1"/>
</dbReference>
<dbReference type="CDD" id="cd02258">
    <property type="entry name" value="Peptidase_C25_N"/>
    <property type="match status" value="1"/>
</dbReference>
<evidence type="ECO:0000313" key="4">
    <source>
        <dbReference type="Proteomes" id="UP000298616"/>
    </source>
</evidence>
<accession>A0A4D7K4J5</accession>
<dbReference type="Pfam" id="PF01364">
    <property type="entry name" value="Peptidase_C25"/>
    <property type="match status" value="1"/>
</dbReference>
<proteinExistence type="predicted"/>
<dbReference type="EMBL" id="CP028923">
    <property type="protein sequence ID" value="QCK14338.1"/>
    <property type="molecule type" value="Genomic_DNA"/>
</dbReference>
<dbReference type="GO" id="GO:0008234">
    <property type="term" value="F:cysteine-type peptidase activity"/>
    <property type="evidence" value="ECO:0007669"/>
    <property type="project" value="InterPro"/>
</dbReference>
<sequence length="687" mass="77257">MRLLDRLYHFLILLFFPLLILGQELPGSIFTGNIFKVYIPETGIYKIDQEYLISSGINPDDINPAKLKIIALPGGSLPQLIDDENNLPREIPVKIKNQGASFSEGTEVYFFAEAIEKTYYSTITNTVTNNKSAYADSAFVYISFSGNSDAEIITKEETQGNSIESAEWITAKIEEDDEFKMLISGKDWYFNPLFTTNSSRSFDLPIINTGSISSDNLRLELISAATDPSTVNISLNGSILENISLPQISNANYANKGISFNKEYELTTLNSESFTVDFSFSGQGSFYIDRLISYSYNSGTYIPVNIPSFITESGSIKVSENSVIWEIDDWYDPKEITAQCESNNCFINVVKGQRLIIFNESQVLPPPESAESTIIKPIPSYHSDYIIISAPSLKIEAQYLAQYRNEKNNFQVDIITPKSIYDVYGLGRKDVTAIRNYIYHAYNNGGGKLKYLLLAGPASYDFRGIKRPGSDIVSSYQSNNSTDPVYSFVSDDYYGFLEKGEGLWREQFGQGHDMEISIGRIPTDDPEVLRNYLEKVKYYESISPTDTTAWQNKVVMVADDGDFNAHIEDINDLGTFLQQGETALNIKKLALDDYPQRSLPSGQRSPEFKEALINAMNKGALMVNYTGHGREENLGHEEFFDDESIAELNNLDKLTIFVTATCEYGRFDFPLKTPGLRKCYITLQAEQ</sequence>
<dbReference type="GO" id="GO:0006508">
    <property type="term" value="P:proteolysis"/>
    <property type="evidence" value="ECO:0007669"/>
    <property type="project" value="InterPro"/>
</dbReference>
<evidence type="ECO:0000313" key="3">
    <source>
        <dbReference type="EMBL" id="QCK14338.1"/>
    </source>
</evidence>
<name>A0A4D7K4J5_9BACT</name>
<keyword evidence="4" id="KW-1185">Reference proteome</keyword>
<reference evidence="3 4" key="1">
    <citation type="submission" date="2018-04" db="EMBL/GenBank/DDBJ databases">
        <title>Complete genome uncultured novel isolate.</title>
        <authorList>
            <person name="Merlino G."/>
        </authorList>
    </citation>
    <scope>NUCLEOTIDE SEQUENCE [LARGE SCALE GENOMIC DNA]</scope>
    <source>
        <strain evidence="4">R1DC9</strain>
    </source>
</reference>
<keyword evidence="1" id="KW-0732">Signal</keyword>
<dbReference type="InterPro" id="IPR029030">
    <property type="entry name" value="Caspase-like_dom_sf"/>
</dbReference>
<protein>
    <recommendedName>
        <fullName evidence="2">Gingipain domain-containing protein</fullName>
    </recommendedName>
</protein>
<dbReference type="KEGG" id="fpf:DCC35_06060"/>